<keyword evidence="2" id="KW-1185">Reference proteome</keyword>
<evidence type="ECO:0000313" key="1">
    <source>
        <dbReference type="EMBL" id="MFD2415173.1"/>
    </source>
</evidence>
<protein>
    <submittedName>
        <fullName evidence="1">RidA family protein</fullName>
        <ecNumber evidence="1">3.5.-.-</ecNumber>
    </submittedName>
</protein>
<dbReference type="InterPro" id="IPR006175">
    <property type="entry name" value="YjgF/YER057c/UK114"/>
</dbReference>
<dbReference type="CDD" id="cd00448">
    <property type="entry name" value="YjgF_YER057c_UK114_family"/>
    <property type="match status" value="1"/>
</dbReference>
<reference evidence="2" key="1">
    <citation type="journal article" date="2019" name="Int. J. Syst. Evol. Microbiol.">
        <title>The Global Catalogue of Microorganisms (GCM) 10K type strain sequencing project: providing services to taxonomists for standard genome sequencing and annotation.</title>
        <authorList>
            <consortium name="The Broad Institute Genomics Platform"/>
            <consortium name="The Broad Institute Genome Sequencing Center for Infectious Disease"/>
            <person name="Wu L."/>
            <person name="Ma J."/>
        </authorList>
    </citation>
    <scope>NUCLEOTIDE SEQUENCE [LARGE SCALE GENOMIC DNA]</scope>
    <source>
        <strain evidence="2">CGMCC 4.7645</strain>
    </source>
</reference>
<dbReference type="PANTHER" id="PTHR11803:SF39">
    <property type="entry name" value="2-IMINOBUTANOATE_2-IMINOPROPANOATE DEAMINASE"/>
    <property type="match status" value="1"/>
</dbReference>
<dbReference type="Gene3D" id="3.30.1330.40">
    <property type="entry name" value="RutC-like"/>
    <property type="match status" value="1"/>
</dbReference>
<dbReference type="Pfam" id="PF01042">
    <property type="entry name" value="Ribonuc_L-PSP"/>
    <property type="match status" value="1"/>
</dbReference>
<gene>
    <name evidence="1" type="ORF">ACFSXZ_02410</name>
</gene>
<sequence>MARRSIIVPGLTHGSSPIPTASLVGTLLVSGSVSGVDRATGKVPQTLAAQVRNAFANVGAVLAAAGGSFDDAVKLTFTVPDRAFRAEIDPVWRETFPDPDSRPARHVVVYRDLPEGLLLQCEVIAHIAPVSQRLSVNAPSRSRDQGSP</sequence>
<dbReference type="PANTHER" id="PTHR11803">
    <property type="entry name" value="2-IMINOBUTANOATE/2-IMINOPROPANOATE DEAMINASE RIDA"/>
    <property type="match status" value="1"/>
</dbReference>
<name>A0ABW5FJI3_9PSEU</name>
<dbReference type="GO" id="GO:0016787">
    <property type="term" value="F:hydrolase activity"/>
    <property type="evidence" value="ECO:0007669"/>
    <property type="project" value="UniProtKB-KW"/>
</dbReference>
<proteinExistence type="predicted"/>
<accession>A0ABW5FJI3</accession>
<dbReference type="RefSeq" id="WP_378260735.1">
    <property type="nucleotide sequence ID" value="NZ_JBHUKR010000004.1"/>
</dbReference>
<dbReference type="InterPro" id="IPR035959">
    <property type="entry name" value="RutC-like_sf"/>
</dbReference>
<comment type="caution">
    <text evidence="1">The sequence shown here is derived from an EMBL/GenBank/DDBJ whole genome shotgun (WGS) entry which is preliminary data.</text>
</comment>
<dbReference type="SUPFAM" id="SSF55298">
    <property type="entry name" value="YjgF-like"/>
    <property type="match status" value="1"/>
</dbReference>
<organism evidence="1 2">
    <name type="scientific">Amycolatopsis pigmentata</name>
    <dbReference type="NCBI Taxonomy" id="450801"/>
    <lineage>
        <taxon>Bacteria</taxon>
        <taxon>Bacillati</taxon>
        <taxon>Actinomycetota</taxon>
        <taxon>Actinomycetes</taxon>
        <taxon>Pseudonocardiales</taxon>
        <taxon>Pseudonocardiaceae</taxon>
        <taxon>Amycolatopsis</taxon>
    </lineage>
</organism>
<dbReference type="EMBL" id="JBHUKR010000004">
    <property type="protein sequence ID" value="MFD2415173.1"/>
    <property type="molecule type" value="Genomic_DNA"/>
</dbReference>
<evidence type="ECO:0000313" key="2">
    <source>
        <dbReference type="Proteomes" id="UP001597417"/>
    </source>
</evidence>
<dbReference type="Proteomes" id="UP001597417">
    <property type="component" value="Unassembled WGS sequence"/>
</dbReference>
<keyword evidence="1" id="KW-0378">Hydrolase</keyword>
<dbReference type="EC" id="3.5.-.-" evidence="1"/>